<dbReference type="EnsemblPlants" id="AET3Gv20315600.30">
    <property type="protein sequence ID" value="AET3Gv20315600.30"/>
    <property type="gene ID" value="AET3Gv20315600"/>
</dbReference>
<dbReference type="Proteomes" id="UP000015105">
    <property type="component" value="Chromosome 3D"/>
</dbReference>
<dbReference type="Gramene" id="AET3Gv20315600.30">
    <property type="protein sequence ID" value="AET3Gv20315600.30"/>
    <property type="gene ID" value="AET3Gv20315600"/>
</dbReference>
<reference evidence="2" key="1">
    <citation type="journal article" date="2014" name="Science">
        <title>Ancient hybridizations among the ancestral genomes of bread wheat.</title>
        <authorList>
            <consortium name="International Wheat Genome Sequencing Consortium,"/>
            <person name="Marcussen T."/>
            <person name="Sandve S.R."/>
            <person name="Heier L."/>
            <person name="Spannagl M."/>
            <person name="Pfeifer M."/>
            <person name="Jakobsen K.S."/>
            <person name="Wulff B.B."/>
            <person name="Steuernagel B."/>
            <person name="Mayer K.F."/>
            <person name="Olsen O.A."/>
        </authorList>
    </citation>
    <scope>NUCLEOTIDE SEQUENCE [LARGE SCALE GENOMIC DNA]</scope>
    <source>
        <strain evidence="2">cv. AL8/78</strain>
    </source>
</reference>
<protein>
    <submittedName>
        <fullName evidence="1">Uncharacterized protein</fullName>
    </submittedName>
</protein>
<proteinExistence type="predicted"/>
<keyword evidence="2" id="KW-1185">Reference proteome</keyword>
<reference evidence="2" key="2">
    <citation type="journal article" date="2017" name="Nat. Plants">
        <title>The Aegilops tauschii genome reveals multiple impacts of transposons.</title>
        <authorList>
            <person name="Zhao G."/>
            <person name="Zou C."/>
            <person name="Li K."/>
            <person name="Wang K."/>
            <person name="Li T."/>
            <person name="Gao L."/>
            <person name="Zhang X."/>
            <person name="Wang H."/>
            <person name="Yang Z."/>
            <person name="Liu X."/>
            <person name="Jiang W."/>
            <person name="Mao L."/>
            <person name="Kong X."/>
            <person name="Jiao Y."/>
            <person name="Jia J."/>
        </authorList>
    </citation>
    <scope>NUCLEOTIDE SEQUENCE [LARGE SCALE GENOMIC DNA]</scope>
    <source>
        <strain evidence="2">cv. AL8/78</strain>
    </source>
</reference>
<reference evidence="1" key="5">
    <citation type="journal article" date="2021" name="G3 (Bethesda)">
        <title>Aegilops tauschii genome assembly Aet v5.0 features greater sequence contiguity and improved annotation.</title>
        <authorList>
            <person name="Wang L."/>
            <person name="Zhu T."/>
            <person name="Rodriguez J.C."/>
            <person name="Deal K.R."/>
            <person name="Dubcovsky J."/>
            <person name="McGuire P.E."/>
            <person name="Lux T."/>
            <person name="Spannagl M."/>
            <person name="Mayer K.F.X."/>
            <person name="Baldrich P."/>
            <person name="Meyers B.C."/>
            <person name="Huo N."/>
            <person name="Gu Y.Q."/>
            <person name="Zhou H."/>
            <person name="Devos K.M."/>
            <person name="Bennetzen J.L."/>
            <person name="Unver T."/>
            <person name="Budak H."/>
            <person name="Gulick P.J."/>
            <person name="Galiba G."/>
            <person name="Kalapos B."/>
            <person name="Nelson D.R."/>
            <person name="Li P."/>
            <person name="You F.M."/>
            <person name="Luo M.C."/>
            <person name="Dvorak J."/>
        </authorList>
    </citation>
    <scope>NUCLEOTIDE SEQUENCE [LARGE SCALE GENOMIC DNA]</scope>
    <source>
        <strain evidence="1">cv. AL8/78</strain>
    </source>
</reference>
<evidence type="ECO:0000313" key="1">
    <source>
        <dbReference type="EnsemblPlants" id="AET3Gv20315600.30"/>
    </source>
</evidence>
<sequence length="49" mass="5836">FTSEEKRLYLLTLLFSCLFRMIMQAQEFLYALCIAENTLEQKGFHILSM</sequence>
<organism evidence="1 2">
    <name type="scientific">Aegilops tauschii subsp. strangulata</name>
    <name type="common">Goatgrass</name>
    <dbReference type="NCBI Taxonomy" id="200361"/>
    <lineage>
        <taxon>Eukaryota</taxon>
        <taxon>Viridiplantae</taxon>
        <taxon>Streptophyta</taxon>
        <taxon>Embryophyta</taxon>
        <taxon>Tracheophyta</taxon>
        <taxon>Spermatophyta</taxon>
        <taxon>Magnoliopsida</taxon>
        <taxon>Liliopsida</taxon>
        <taxon>Poales</taxon>
        <taxon>Poaceae</taxon>
        <taxon>BOP clade</taxon>
        <taxon>Pooideae</taxon>
        <taxon>Triticodae</taxon>
        <taxon>Triticeae</taxon>
        <taxon>Triticinae</taxon>
        <taxon>Aegilops</taxon>
    </lineage>
</organism>
<name>A0A453EED4_AEGTS</name>
<reference evidence="1" key="3">
    <citation type="journal article" date="2017" name="Nature">
        <title>Genome sequence of the progenitor of the wheat D genome Aegilops tauschii.</title>
        <authorList>
            <person name="Luo M.C."/>
            <person name="Gu Y.Q."/>
            <person name="Puiu D."/>
            <person name="Wang H."/>
            <person name="Twardziok S.O."/>
            <person name="Deal K.R."/>
            <person name="Huo N."/>
            <person name="Zhu T."/>
            <person name="Wang L."/>
            <person name="Wang Y."/>
            <person name="McGuire P.E."/>
            <person name="Liu S."/>
            <person name="Long H."/>
            <person name="Ramasamy R.K."/>
            <person name="Rodriguez J.C."/>
            <person name="Van S.L."/>
            <person name="Yuan L."/>
            <person name="Wang Z."/>
            <person name="Xia Z."/>
            <person name="Xiao L."/>
            <person name="Anderson O.D."/>
            <person name="Ouyang S."/>
            <person name="Liang Y."/>
            <person name="Zimin A.V."/>
            <person name="Pertea G."/>
            <person name="Qi P."/>
            <person name="Bennetzen J.L."/>
            <person name="Dai X."/>
            <person name="Dawson M.W."/>
            <person name="Muller H.G."/>
            <person name="Kugler K."/>
            <person name="Rivarola-Duarte L."/>
            <person name="Spannagl M."/>
            <person name="Mayer K.F.X."/>
            <person name="Lu F.H."/>
            <person name="Bevan M.W."/>
            <person name="Leroy P."/>
            <person name="Li P."/>
            <person name="You F.M."/>
            <person name="Sun Q."/>
            <person name="Liu Z."/>
            <person name="Lyons E."/>
            <person name="Wicker T."/>
            <person name="Salzberg S.L."/>
            <person name="Devos K.M."/>
            <person name="Dvorak J."/>
        </authorList>
    </citation>
    <scope>NUCLEOTIDE SEQUENCE [LARGE SCALE GENOMIC DNA]</scope>
    <source>
        <strain evidence="1">cv. AL8/78</strain>
    </source>
</reference>
<reference evidence="1" key="4">
    <citation type="submission" date="2019-03" db="UniProtKB">
        <authorList>
            <consortium name="EnsemblPlants"/>
        </authorList>
    </citation>
    <scope>IDENTIFICATION</scope>
</reference>
<accession>A0A453EED4</accession>
<dbReference type="AlphaFoldDB" id="A0A453EED4"/>
<evidence type="ECO:0000313" key="2">
    <source>
        <dbReference type="Proteomes" id="UP000015105"/>
    </source>
</evidence>